<dbReference type="Proteomes" id="UP000288805">
    <property type="component" value="Unassembled WGS sequence"/>
</dbReference>
<dbReference type="EMBL" id="QGNW01000266">
    <property type="protein sequence ID" value="RVW80400.1"/>
    <property type="molecule type" value="Genomic_DNA"/>
</dbReference>
<organism evidence="1 2">
    <name type="scientific">Vitis vinifera</name>
    <name type="common">Grape</name>
    <dbReference type="NCBI Taxonomy" id="29760"/>
    <lineage>
        <taxon>Eukaryota</taxon>
        <taxon>Viridiplantae</taxon>
        <taxon>Streptophyta</taxon>
        <taxon>Embryophyta</taxon>
        <taxon>Tracheophyta</taxon>
        <taxon>Spermatophyta</taxon>
        <taxon>Magnoliopsida</taxon>
        <taxon>eudicotyledons</taxon>
        <taxon>Gunneridae</taxon>
        <taxon>Pentapetalae</taxon>
        <taxon>rosids</taxon>
        <taxon>Vitales</taxon>
        <taxon>Vitaceae</taxon>
        <taxon>Viteae</taxon>
        <taxon>Vitis</taxon>
    </lineage>
</organism>
<name>A0A438H764_VITVI</name>
<sequence>MTMKVRCLEGYGYSAFISVSNAKKMESSCVAHLPVVGQAGNDESLELGNGCHFGYYLADQGLFSLMPQPMAKRDESKFTSKLMFMKGCFSFRSDNKNPIMPSDILLGTFFKRKKDNVTGVLLIKDLEPGYGGSFCFFDRISESTNEWLESRKMISILIIFHFSCQSLGAEKDSLDIVQHEWALPKFEQRAEAVLRKLVS</sequence>
<gene>
    <name evidence="1" type="ORF">CK203_042304</name>
</gene>
<proteinExistence type="predicted"/>
<protein>
    <submittedName>
        <fullName evidence="1">Uncharacterized protein</fullName>
    </submittedName>
</protein>
<reference evidence="1 2" key="1">
    <citation type="journal article" date="2018" name="PLoS Genet.">
        <title>Population sequencing reveals clonal diversity and ancestral inbreeding in the grapevine cultivar Chardonnay.</title>
        <authorList>
            <person name="Roach M.J."/>
            <person name="Johnson D.L."/>
            <person name="Bohlmann J."/>
            <person name="van Vuuren H.J."/>
            <person name="Jones S.J."/>
            <person name="Pretorius I.S."/>
            <person name="Schmidt S.A."/>
            <person name="Borneman A.R."/>
        </authorList>
    </citation>
    <scope>NUCLEOTIDE SEQUENCE [LARGE SCALE GENOMIC DNA]</scope>
    <source>
        <strain evidence="2">cv. Chardonnay</strain>
        <tissue evidence="1">Leaf</tissue>
    </source>
</reference>
<dbReference type="AlphaFoldDB" id="A0A438H764"/>
<comment type="caution">
    <text evidence="1">The sequence shown here is derived from an EMBL/GenBank/DDBJ whole genome shotgun (WGS) entry which is preliminary data.</text>
</comment>
<evidence type="ECO:0000313" key="2">
    <source>
        <dbReference type="Proteomes" id="UP000288805"/>
    </source>
</evidence>
<evidence type="ECO:0000313" key="1">
    <source>
        <dbReference type="EMBL" id="RVW80400.1"/>
    </source>
</evidence>
<accession>A0A438H764</accession>